<evidence type="ECO:0000256" key="5">
    <source>
        <dbReference type="ARBA" id="ARBA00022801"/>
    </source>
</evidence>
<comment type="similarity">
    <text evidence="1 7">Belongs to the endoribonuclease YbeY family.</text>
</comment>
<keyword evidence="5 7" id="KW-0378">Hydrolase</keyword>
<evidence type="ECO:0000256" key="6">
    <source>
        <dbReference type="ARBA" id="ARBA00022833"/>
    </source>
</evidence>
<evidence type="ECO:0000256" key="7">
    <source>
        <dbReference type="HAMAP-Rule" id="MF_00009"/>
    </source>
</evidence>
<dbReference type="Proteomes" id="UP001321014">
    <property type="component" value="Unassembled WGS sequence"/>
</dbReference>
<dbReference type="RefSeq" id="WP_263388233.1">
    <property type="nucleotide sequence ID" value="NZ_JAOVQN010000009.1"/>
</dbReference>
<comment type="caution">
    <text evidence="8">The sequence shown here is derived from an EMBL/GenBank/DDBJ whole genome shotgun (WGS) entry which is preliminary data.</text>
</comment>
<feature type="binding site" evidence="7">
    <location>
        <position position="126"/>
    </location>
    <ligand>
        <name>Zn(2+)</name>
        <dbReference type="ChEBI" id="CHEBI:29105"/>
        <note>catalytic</note>
    </ligand>
</feature>
<name>A0ABT2WQI2_9RHOB</name>
<evidence type="ECO:0000256" key="2">
    <source>
        <dbReference type="ARBA" id="ARBA00022722"/>
    </source>
</evidence>
<evidence type="ECO:0000256" key="4">
    <source>
        <dbReference type="ARBA" id="ARBA00022759"/>
    </source>
</evidence>
<comment type="function">
    <text evidence="7">Single strand-specific metallo-endoribonuclease involved in late-stage 70S ribosome quality control and in maturation of the 3' terminus of the 16S rRNA.</text>
</comment>
<keyword evidence="2 7" id="KW-0540">Nuclease</keyword>
<protein>
    <recommendedName>
        <fullName evidence="7">Endoribonuclease YbeY</fullName>
        <ecNumber evidence="7">3.1.-.-</ecNumber>
    </recommendedName>
</protein>
<dbReference type="EMBL" id="JAOVQN010000009">
    <property type="protein sequence ID" value="MCU9838170.1"/>
    <property type="molecule type" value="Genomic_DNA"/>
</dbReference>
<comment type="cofactor">
    <cofactor evidence="7">
        <name>Zn(2+)</name>
        <dbReference type="ChEBI" id="CHEBI:29105"/>
    </cofactor>
    <text evidence="7">Binds 1 zinc ion.</text>
</comment>
<keyword evidence="3 7" id="KW-0479">Metal-binding</keyword>
<dbReference type="PROSITE" id="PS01306">
    <property type="entry name" value="UPF0054"/>
    <property type="match status" value="1"/>
</dbReference>
<evidence type="ECO:0000256" key="3">
    <source>
        <dbReference type="ARBA" id="ARBA00022723"/>
    </source>
</evidence>
<gene>
    <name evidence="7 8" type="primary">ybeY</name>
    <name evidence="8" type="ORF">OEZ49_10375</name>
</gene>
<keyword evidence="4 7" id="KW-0255">Endonuclease</keyword>
<proteinExistence type="inferred from homology"/>
<dbReference type="Pfam" id="PF02130">
    <property type="entry name" value="YbeY"/>
    <property type="match status" value="1"/>
</dbReference>
<dbReference type="Gene3D" id="3.40.390.30">
    <property type="entry name" value="Metalloproteases ('zincins'), catalytic domain"/>
    <property type="match status" value="1"/>
</dbReference>
<reference evidence="8 9" key="1">
    <citation type="submission" date="2022-10" db="EMBL/GenBank/DDBJ databases">
        <title>Ruegeria sp. nov., isolated from ocean surface water.</title>
        <authorList>
            <person name="He W."/>
            <person name="Wang L."/>
            <person name="Zhang D.-F."/>
        </authorList>
    </citation>
    <scope>NUCLEOTIDE SEQUENCE [LARGE SCALE GENOMIC DNA]</scope>
    <source>
        <strain evidence="8 9">WL0004</strain>
    </source>
</reference>
<keyword evidence="7" id="KW-0690">Ribosome biogenesis</keyword>
<dbReference type="HAMAP" id="MF_00009">
    <property type="entry name" value="Endoribonucl_YbeY"/>
    <property type="match status" value="1"/>
</dbReference>
<keyword evidence="7" id="KW-0963">Cytoplasm</keyword>
<dbReference type="PANTHER" id="PTHR46986:SF1">
    <property type="entry name" value="ENDORIBONUCLEASE YBEY, CHLOROPLASTIC"/>
    <property type="match status" value="1"/>
</dbReference>
<evidence type="ECO:0000313" key="9">
    <source>
        <dbReference type="Proteomes" id="UP001321014"/>
    </source>
</evidence>
<dbReference type="SUPFAM" id="SSF55486">
    <property type="entry name" value="Metalloproteases ('zincins'), catalytic domain"/>
    <property type="match status" value="1"/>
</dbReference>
<dbReference type="InterPro" id="IPR002036">
    <property type="entry name" value="YbeY"/>
</dbReference>
<keyword evidence="9" id="KW-1185">Reference proteome</keyword>
<organism evidence="8 9">
    <name type="scientific">Ruegeria marisflavi</name>
    <dbReference type="NCBI Taxonomy" id="2984152"/>
    <lineage>
        <taxon>Bacteria</taxon>
        <taxon>Pseudomonadati</taxon>
        <taxon>Pseudomonadota</taxon>
        <taxon>Alphaproteobacteria</taxon>
        <taxon>Rhodobacterales</taxon>
        <taxon>Roseobacteraceae</taxon>
        <taxon>Ruegeria</taxon>
    </lineage>
</organism>
<keyword evidence="6 7" id="KW-0862">Zinc</keyword>
<accession>A0ABT2WQI2</accession>
<dbReference type="EC" id="3.1.-.-" evidence="7"/>
<sequence length="165" mass="17843">MTLDITLEDPRWIILPPLAQQAADAALRNFGLDPGECEISLLGCDDARISELNAEFRGKPVPTNVLSWPSEDLAADVPGGTPLAPEPDFTGMIPLGDIAIAYDTCQREAEAAGKPMTDHVTHLIVHGVLHLLGYDHIRDEDATLMEGLEAEILGNLGLDNPYYTD</sequence>
<feature type="binding site" evidence="7">
    <location>
        <position position="136"/>
    </location>
    <ligand>
        <name>Zn(2+)</name>
        <dbReference type="ChEBI" id="CHEBI:29105"/>
        <note>catalytic</note>
    </ligand>
</feature>
<dbReference type="PANTHER" id="PTHR46986">
    <property type="entry name" value="ENDORIBONUCLEASE YBEY, CHLOROPLASTIC"/>
    <property type="match status" value="1"/>
</dbReference>
<comment type="subcellular location">
    <subcellularLocation>
        <location evidence="7">Cytoplasm</location>
    </subcellularLocation>
</comment>
<evidence type="ECO:0000313" key="8">
    <source>
        <dbReference type="EMBL" id="MCU9838170.1"/>
    </source>
</evidence>
<dbReference type="InterPro" id="IPR023091">
    <property type="entry name" value="MetalPrtase_cat_dom_sf_prd"/>
</dbReference>
<dbReference type="InterPro" id="IPR020549">
    <property type="entry name" value="YbeY_CS"/>
</dbReference>
<evidence type="ECO:0000256" key="1">
    <source>
        <dbReference type="ARBA" id="ARBA00010875"/>
    </source>
</evidence>
<dbReference type="NCBIfam" id="TIGR00043">
    <property type="entry name" value="rRNA maturation RNase YbeY"/>
    <property type="match status" value="1"/>
</dbReference>
<feature type="binding site" evidence="7">
    <location>
        <position position="130"/>
    </location>
    <ligand>
        <name>Zn(2+)</name>
        <dbReference type="ChEBI" id="CHEBI:29105"/>
        <note>catalytic</note>
    </ligand>
</feature>
<keyword evidence="7" id="KW-0698">rRNA processing</keyword>